<gene>
    <name evidence="1" type="ORF">Kpho01_56610</name>
</gene>
<evidence type="ECO:0000313" key="1">
    <source>
        <dbReference type="EMBL" id="GLW57650.1"/>
    </source>
</evidence>
<dbReference type="AlphaFoldDB" id="A0A9W6PJX3"/>
<reference evidence="1" key="1">
    <citation type="submission" date="2023-02" db="EMBL/GenBank/DDBJ databases">
        <title>Kitasatospora phosalacinea NBRC 14362.</title>
        <authorList>
            <person name="Ichikawa N."/>
            <person name="Sato H."/>
            <person name="Tonouchi N."/>
        </authorList>
    </citation>
    <scope>NUCLEOTIDE SEQUENCE</scope>
    <source>
        <strain evidence="1">NBRC 14362</strain>
    </source>
</reference>
<sequence>MAVSCAGPAAVRSEAGEVAAAVALVEGERVRLVEDLALGGAAAGEDGPLVGFLLLGAGVEGTVVRVSGELPPPEEVREYERLRALFEDYGHTMPAESLRRLEAQLAELEPRWREFGAQGPRSSVRVRFDNGFVLDDADAAAFARL</sequence>
<comment type="caution">
    <text evidence="1">The sequence shown here is derived from an EMBL/GenBank/DDBJ whole genome shotgun (WGS) entry which is preliminary data.</text>
</comment>
<dbReference type="EMBL" id="BSRX01000040">
    <property type="protein sequence ID" value="GLW57650.1"/>
    <property type="molecule type" value="Genomic_DNA"/>
</dbReference>
<proteinExistence type="predicted"/>
<protein>
    <submittedName>
        <fullName evidence="1">Uncharacterized protein</fullName>
    </submittedName>
</protein>
<dbReference type="Proteomes" id="UP001165143">
    <property type="component" value="Unassembled WGS sequence"/>
</dbReference>
<accession>A0A9W6PJX3</accession>
<evidence type="ECO:0000313" key="2">
    <source>
        <dbReference type="Proteomes" id="UP001165143"/>
    </source>
</evidence>
<name>A0A9W6PJX3_9ACTN</name>
<organism evidence="1 2">
    <name type="scientific">Kitasatospora phosalacinea</name>
    <dbReference type="NCBI Taxonomy" id="2065"/>
    <lineage>
        <taxon>Bacteria</taxon>
        <taxon>Bacillati</taxon>
        <taxon>Actinomycetota</taxon>
        <taxon>Actinomycetes</taxon>
        <taxon>Kitasatosporales</taxon>
        <taxon>Streptomycetaceae</taxon>
        <taxon>Kitasatospora</taxon>
    </lineage>
</organism>